<dbReference type="GO" id="GO:0008483">
    <property type="term" value="F:transaminase activity"/>
    <property type="evidence" value="ECO:0007669"/>
    <property type="project" value="UniProtKB-KW"/>
</dbReference>
<dbReference type="EMBL" id="JAWXVH010000001">
    <property type="protein sequence ID" value="MDX6184276.1"/>
    <property type="molecule type" value="Genomic_DNA"/>
</dbReference>
<dbReference type="InterPro" id="IPR015422">
    <property type="entry name" value="PyrdxlP-dep_Trfase_small"/>
</dbReference>
<dbReference type="Gene3D" id="3.90.1150.10">
    <property type="entry name" value="Aspartate Aminotransferase, domain 1"/>
    <property type="match status" value="1"/>
</dbReference>
<dbReference type="RefSeq" id="WP_229975392.1">
    <property type="nucleotide sequence ID" value="NZ_CP087133.1"/>
</dbReference>
<dbReference type="GO" id="GO:0030170">
    <property type="term" value="F:pyridoxal phosphate binding"/>
    <property type="evidence" value="ECO:0007669"/>
    <property type="project" value="InterPro"/>
</dbReference>
<keyword evidence="5" id="KW-0032">Aminotransferase</keyword>
<dbReference type="Proteomes" id="UP001270053">
    <property type="component" value="Unassembled WGS sequence"/>
</dbReference>
<dbReference type="EMBL" id="JAWXVG010000001">
    <property type="protein sequence ID" value="MDX6180676.1"/>
    <property type="molecule type" value="Genomic_DNA"/>
</dbReference>
<evidence type="ECO:0000313" key="4">
    <source>
        <dbReference type="EMBL" id="MDX6180676.1"/>
    </source>
</evidence>
<comment type="caution">
    <text evidence="5">The sequence shown here is derived from an EMBL/GenBank/DDBJ whole genome shotgun (WGS) entry which is preliminary data.</text>
</comment>
<reference evidence="5 7" key="1">
    <citation type="submission" date="2023-11" db="EMBL/GenBank/DDBJ databases">
        <title>Unpublished Manusciprt.</title>
        <authorList>
            <person name="Saticioglu I.B."/>
            <person name="Ay H."/>
            <person name="Ajmi N."/>
            <person name="Altun S."/>
            <person name="Duman M."/>
        </authorList>
    </citation>
    <scope>NUCLEOTIDE SEQUENCE</scope>
    <source>
        <strain evidence="4 7">Fl-33</strain>
        <strain evidence="5">Fl-77</strain>
    </source>
</reference>
<dbReference type="Gene3D" id="3.40.640.10">
    <property type="entry name" value="Type I PLP-dependent aspartate aminotransferase-like (Major domain)"/>
    <property type="match status" value="1"/>
</dbReference>
<evidence type="ECO:0000313" key="6">
    <source>
        <dbReference type="Proteomes" id="UP001270053"/>
    </source>
</evidence>
<evidence type="ECO:0000313" key="5">
    <source>
        <dbReference type="EMBL" id="MDX6184276.1"/>
    </source>
</evidence>
<dbReference type="SUPFAM" id="SSF53383">
    <property type="entry name" value="PLP-dependent transferases"/>
    <property type="match status" value="1"/>
</dbReference>
<comment type="cofactor">
    <cofactor evidence="1">
        <name>pyridoxal 5'-phosphate</name>
        <dbReference type="ChEBI" id="CHEBI:597326"/>
    </cofactor>
</comment>
<accession>A0AAJ2SD21</accession>
<keyword evidence="5" id="KW-0808">Transferase</keyword>
<protein>
    <submittedName>
        <fullName evidence="5">Aminotransferase class III-fold pyridoxal phosphate-dependent enzyme</fullName>
    </submittedName>
</protein>
<dbReference type="Proteomes" id="UP001278738">
    <property type="component" value="Unassembled WGS sequence"/>
</dbReference>
<proteinExistence type="inferred from homology"/>
<name>A0AAJ2SD21_9FLAO</name>
<evidence type="ECO:0000313" key="7">
    <source>
        <dbReference type="Proteomes" id="UP001278738"/>
    </source>
</evidence>
<evidence type="ECO:0000256" key="3">
    <source>
        <dbReference type="RuleBase" id="RU003560"/>
    </source>
</evidence>
<keyword evidence="7" id="KW-1185">Reference proteome</keyword>
<dbReference type="PANTHER" id="PTHR43713:SF3">
    <property type="entry name" value="GLUTAMATE-1-SEMIALDEHYDE 2,1-AMINOMUTASE 1, CHLOROPLASTIC-RELATED"/>
    <property type="match status" value="1"/>
</dbReference>
<dbReference type="AlphaFoldDB" id="A0AAJ2SD21"/>
<evidence type="ECO:0000256" key="2">
    <source>
        <dbReference type="ARBA" id="ARBA00022898"/>
    </source>
</evidence>
<dbReference type="PANTHER" id="PTHR43713">
    <property type="entry name" value="GLUTAMATE-1-SEMIALDEHYDE 2,1-AMINOMUTASE"/>
    <property type="match status" value="1"/>
</dbReference>
<dbReference type="InterPro" id="IPR005814">
    <property type="entry name" value="Aminotrans_3"/>
</dbReference>
<dbReference type="InterPro" id="IPR015421">
    <property type="entry name" value="PyrdxlP-dep_Trfase_major"/>
</dbReference>
<dbReference type="Pfam" id="PF00202">
    <property type="entry name" value="Aminotran_3"/>
    <property type="match status" value="1"/>
</dbReference>
<comment type="similarity">
    <text evidence="3">Belongs to the class-III pyridoxal-phosphate-dependent aminotransferase family.</text>
</comment>
<sequence>MNTIDKSRIIKRRVVRYFNSQNEEIIFIKGNGPFVFDNQKRKYIDCVLGYGPVILGHSNSIFNNKVSESLNTGIHLPSFTPYHENYISNILNESKIDIDVVSVFMKTSSEAVTGAIRISTLKTGKKGVLRCGFSGWHDVQHANSPSWHLPPQHRKAIRNTEGLRGVSNDEKVLNWVSLEIEELKSILNLHGDKIACFIIDAFQWSFVDKDVMEKAIAYCREFDIVIVIDETKTAGRVSPLGHIGNEVNLWDILILGKAIGNGAPLSLLLAKEDYYDYTLNSQIGGTHSKELLSVQCALITQEIMQTSNAYAELKKIGNSIAKSFNSVTEKLNCTELLSMHSIFGGSLLDIRFKDQIYNDPSKLFLLQRLFLDNGLLFLVGHPSFVSLSHNQLKTNDLEDIFYKSILSWLNEIN</sequence>
<evidence type="ECO:0000256" key="1">
    <source>
        <dbReference type="ARBA" id="ARBA00001933"/>
    </source>
</evidence>
<dbReference type="InterPro" id="IPR015424">
    <property type="entry name" value="PyrdxlP-dep_Trfase"/>
</dbReference>
<keyword evidence="2 3" id="KW-0663">Pyridoxal phosphate</keyword>
<gene>
    <name evidence="4" type="ORF">SGQ18_00820</name>
    <name evidence="5" type="ORF">SGQ44_00820</name>
</gene>
<organism evidence="5 6">
    <name type="scientific">Flavobacterium flavipigmentatum</name>
    <dbReference type="NCBI Taxonomy" id="2893884"/>
    <lineage>
        <taxon>Bacteria</taxon>
        <taxon>Pseudomonadati</taxon>
        <taxon>Bacteroidota</taxon>
        <taxon>Flavobacteriia</taxon>
        <taxon>Flavobacteriales</taxon>
        <taxon>Flavobacteriaceae</taxon>
        <taxon>Flavobacterium</taxon>
    </lineage>
</organism>